<evidence type="ECO:0000313" key="7">
    <source>
        <dbReference type="EMBL" id="TCJ05786.1"/>
    </source>
</evidence>
<evidence type="ECO:0000256" key="2">
    <source>
        <dbReference type="ARBA" id="ARBA00022692"/>
    </source>
</evidence>
<accession>A0A4R1AYT0</accession>
<dbReference type="OrthoDB" id="2243765at2"/>
<name>A0A4R1AYT0_9BACI</name>
<dbReference type="InterPro" id="IPR001733">
    <property type="entry name" value="Peptidase_S26B"/>
</dbReference>
<dbReference type="GO" id="GO:0006465">
    <property type="term" value="P:signal peptide processing"/>
    <property type="evidence" value="ECO:0007669"/>
    <property type="project" value="UniProtKB-UniRule"/>
</dbReference>
<evidence type="ECO:0000256" key="5">
    <source>
        <dbReference type="NCBIfam" id="TIGR02228"/>
    </source>
</evidence>
<dbReference type="GO" id="GO:0004252">
    <property type="term" value="F:serine-type endopeptidase activity"/>
    <property type="evidence" value="ECO:0007669"/>
    <property type="project" value="UniProtKB-UniRule"/>
</dbReference>
<dbReference type="PANTHER" id="PTHR10806">
    <property type="entry name" value="SIGNAL PEPTIDASE COMPLEX CATALYTIC SUBUNIT SEC11"/>
    <property type="match status" value="1"/>
</dbReference>
<protein>
    <recommendedName>
        <fullName evidence="5">Signal peptidase I</fullName>
        <ecNumber evidence="5">3.4.21.89</ecNumber>
    </recommendedName>
</protein>
<keyword evidence="4 6" id="KW-0472">Membrane</keyword>
<dbReference type="EC" id="3.4.21.89" evidence="5"/>
<keyword evidence="2 6" id="KW-0812">Transmembrane</keyword>
<feature type="transmembrane region" description="Helical" evidence="6">
    <location>
        <begin position="12"/>
        <end position="32"/>
    </location>
</feature>
<dbReference type="InterPro" id="IPR036286">
    <property type="entry name" value="LexA/Signal_pep-like_sf"/>
</dbReference>
<comment type="subcellular location">
    <subcellularLocation>
        <location evidence="1">Membrane</location>
    </subcellularLocation>
</comment>
<proteinExistence type="predicted"/>
<keyword evidence="3 6" id="KW-1133">Transmembrane helix</keyword>
<dbReference type="InterPro" id="IPR019533">
    <property type="entry name" value="Peptidase_S26"/>
</dbReference>
<dbReference type="GO" id="GO:0009003">
    <property type="term" value="F:signal peptidase activity"/>
    <property type="evidence" value="ECO:0007669"/>
    <property type="project" value="UniProtKB-EC"/>
</dbReference>
<reference evidence="7 8" key="1">
    <citation type="submission" date="2019-03" db="EMBL/GenBank/DDBJ databases">
        <authorList>
            <person name="Jensen L."/>
            <person name="Storgaard J."/>
            <person name="Sulaj E."/>
            <person name="Schramm A."/>
            <person name="Marshall I.P.G."/>
        </authorList>
    </citation>
    <scope>NUCLEOTIDE SEQUENCE [LARGE SCALE GENOMIC DNA]</scope>
    <source>
        <strain evidence="7 8">2017H2G3</strain>
    </source>
</reference>
<evidence type="ECO:0000256" key="4">
    <source>
        <dbReference type="ARBA" id="ARBA00023136"/>
    </source>
</evidence>
<sequence length="198" mass="21766">MKFTWRKARKILSSILTAILFINLVVMAILVISSKASGGEPQIFGYQLKSVLSGSMEPTFLTGSIIAVQPLEGEEKRSLKEGDVITFIDSEERLITHRVIGIKTSGEHVMYETKGDNNNAADIDPVLSDNVQAIYSGFTIPYVGYFIDFAQSKEGSAILLITPGLLLLVYAAFSIYQGLKELDPQKKKTDSDTEEKPA</sequence>
<gene>
    <name evidence="7" type="ORF">E0Y62_03695</name>
</gene>
<evidence type="ECO:0000313" key="8">
    <source>
        <dbReference type="Proteomes" id="UP000293846"/>
    </source>
</evidence>
<dbReference type="Proteomes" id="UP000293846">
    <property type="component" value="Unassembled WGS sequence"/>
</dbReference>
<dbReference type="EMBL" id="SJTH01000003">
    <property type="protein sequence ID" value="TCJ05786.1"/>
    <property type="molecule type" value="Genomic_DNA"/>
</dbReference>
<dbReference type="RefSeq" id="WP_131236099.1">
    <property type="nucleotide sequence ID" value="NZ_SJTH01000003.1"/>
</dbReference>
<dbReference type="SUPFAM" id="SSF51306">
    <property type="entry name" value="LexA/Signal peptidase"/>
    <property type="match status" value="1"/>
</dbReference>
<evidence type="ECO:0000256" key="1">
    <source>
        <dbReference type="ARBA" id="ARBA00004370"/>
    </source>
</evidence>
<dbReference type="STRING" id="1742358.GCA_001439605_03341"/>
<dbReference type="Gene3D" id="2.10.109.10">
    <property type="entry name" value="Umud Fragment, subunit A"/>
    <property type="match status" value="1"/>
</dbReference>
<dbReference type="PRINTS" id="PR00728">
    <property type="entry name" value="SIGNALPTASE"/>
</dbReference>
<keyword evidence="8" id="KW-1185">Reference proteome</keyword>
<dbReference type="CDD" id="cd06530">
    <property type="entry name" value="S26_SPase_I"/>
    <property type="match status" value="1"/>
</dbReference>
<dbReference type="NCBIfam" id="NF046067">
    <property type="entry name" value="SigPepSipWBacil"/>
    <property type="match status" value="1"/>
</dbReference>
<evidence type="ECO:0000256" key="3">
    <source>
        <dbReference type="ARBA" id="ARBA00022989"/>
    </source>
</evidence>
<feature type="transmembrane region" description="Helical" evidence="6">
    <location>
        <begin position="157"/>
        <end position="179"/>
    </location>
</feature>
<organism evidence="7 8">
    <name type="scientific">Cytobacillus praedii</name>
    <dbReference type="NCBI Taxonomy" id="1742358"/>
    <lineage>
        <taxon>Bacteria</taxon>
        <taxon>Bacillati</taxon>
        <taxon>Bacillota</taxon>
        <taxon>Bacilli</taxon>
        <taxon>Bacillales</taxon>
        <taxon>Bacillaceae</taxon>
        <taxon>Cytobacillus</taxon>
    </lineage>
</organism>
<keyword evidence="7" id="KW-0378">Hydrolase</keyword>
<evidence type="ECO:0000256" key="6">
    <source>
        <dbReference type="SAM" id="Phobius"/>
    </source>
</evidence>
<dbReference type="NCBIfam" id="TIGR02228">
    <property type="entry name" value="sigpep_I_arch"/>
    <property type="match status" value="1"/>
</dbReference>
<dbReference type="PANTHER" id="PTHR10806:SF6">
    <property type="entry name" value="SIGNAL PEPTIDASE COMPLEX CATALYTIC SUBUNIT SEC11"/>
    <property type="match status" value="1"/>
</dbReference>
<comment type="caution">
    <text evidence="7">The sequence shown here is derived from an EMBL/GenBank/DDBJ whole genome shotgun (WGS) entry which is preliminary data.</text>
</comment>
<dbReference type="AlphaFoldDB" id="A0A4R1AYT0"/>
<dbReference type="GO" id="GO:0016020">
    <property type="term" value="C:membrane"/>
    <property type="evidence" value="ECO:0007669"/>
    <property type="project" value="UniProtKB-SubCell"/>
</dbReference>